<feature type="domain" description="Gfo/Idh/MocA-like oxidoreductase N-terminal" evidence="3">
    <location>
        <begin position="4"/>
        <end position="131"/>
    </location>
</feature>
<dbReference type="InterPro" id="IPR000683">
    <property type="entry name" value="Gfo/Idh/MocA-like_OxRdtase_N"/>
</dbReference>
<evidence type="ECO:0000313" key="5">
    <source>
        <dbReference type="EMBL" id="KIW10264.1"/>
    </source>
</evidence>
<dbReference type="GO" id="GO:0000166">
    <property type="term" value="F:nucleotide binding"/>
    <property type="evidence" value="ECO:0007669"/>
    <property type="project" value="InterPro"/>
</dbReference>
<dbReference type="InterPro" id="IPR055170">
    <property type="entry name" value="GFO_IDH_MocA-like_dom"/>
</dbReference>
<dbReference type="GO" id="GO:0016491">
    <property type="term" value="F:oxidoreductase activity"/>
    <property type="evidence" value="ECO:0007669"/>
    <property type="project" value="UniProtKB-KW"/>
</dbReference>
<proteinExistence type="inferred from homology"/>
<reference evidence="5 6" key="1">
    <citation type="submission" date="2015-01" db="EMBL/GenBank/DDBJ databases">
        <title>The Genome Sequence of Exophiala spinifera CBS89968.</title>
        <authorList>
            <consortium name="The Broad Institute Genomics Platform"/>
            <person name="Cuomo C."/>
            <person name="de Hoog S."/>
            <person name="Gorbushina A."/>
            <person name="Stielow B."/>
            <person name="Teixiera M."/>
            <person name="Abouelleil A."/>
            <person name="Chapman S.B."/>
            <person name="Priest M."/>
            <person name="Young S.K."/>
            <person name="Wortman J."/>
            <person name="Nusbaum C."/>
            <person name="Birren B."/>
        </authorList>
    </citation>
    <scope>NUCLEOTIDE SEQUENCE [LARGE SCALE GENOMIC DNA]</scope>
    <source>
        <strain evidence="5 6">CBS 89968</strain>
    </source>
</reference>
<dbReference type="HOGENOM" id="CLU_023194_19_0_1"/>
<name>A0A0D2BFW5_9EURO</name>
<evidence type="ECO:0000256" key="1">
    <source>
        <dbReference type="ARBA" id="ARBA00010928"/>
    </source>
</evidence>
<dbReference type="Gene3D" id="3.40.50.720">
    <property type="entry name" value="NAD(P)-binding Rossmann-like Domain"/>
    <property type="match status" value="1"/>
</dbReference>
<dbReference type="PANTHER" id="PTHR43708">
    <property type="entry name" value="CONSERVED EXPRESSED OXIDOREDUCTASE (EUROFUNG)"/>
    <property type="match status" value="1"/>
</dbReference>
<dbReference type="EMBL" id="KN847500">
    <property type="protein sequence ID" value="KIW10264.1"/>
    <property type="molecule type" value="Genomic_DNA"/>
</dbReference>
<dbReference type="Proteomes" id="UP000053328">
    <property type="component" value="Unassembled WGS sequence"/>
</dbReference>
<protein>
    <recommendedName>
        <fullName evidence="7">Gfo/Idh/MocA-like oxidoreductase N-terminal domain-containing protein</fullName>
    </recommendedName>
</protein>
<sequence>MNPIKVGIIGYGFSSKCFHLPFILALPDRFEVTAFFQRAEAPKDPKAAEPGSHCTVDHPDAKHYRTADDFFADPDVEVVIVCSRTDTHAEYAEKALLAGKHAVVEKPFTRTTEEADRIISVARERGLILTVFQNRRWDSDFLTLKHLIQNDALGDIKELEIHFDVDFPFWMRNMNKREYTPGDGMMFGLGSHTLDQAQVLFGRPASVTCFLRVLRGVESEVDDSFTAILQYGPPHQDLLVTVKTNIASCMKEQLKYFVRGTKGSYVKHGTCIQERQIFDSLSPRDPKFGVEPVGLHGTLTTTSTCFDGSSQTPGVIQGEDPASTRQYVGRYPTLPGHWLGFYENLADAVQGTAEIAVEPGTSRDVIRTIELGRMSHGQARTVPWS</sequence>
<dbReference type="GeneID" id="27338309"/>
<dbReference type="VEuPathDB" id="FungiDB:PV08_11226"/>
<feature type="domain" description="GFO/IDH/MocA-like oxidoreductase" evidence="4">
    <location>
        <begin position="141"/>
        <end position="265"/>
    </location>
</feature>
<keyword evidence="6" id="KW-1185">Reference proteome</keyword>
<comment type="similarity">
    <text evidence="1">Belongs to the Gfo/Idh/MocA family.</text>
</comment>
<evidence type="ECO:0000259" key="4">
    <source>
        <dbReference type="Pfam" id="PF22725"/>
    </source>
</evidence>
<dbReference type="Pfam" id="PF22725">
    <property type="entry name" value="GFO_IDH_MocA_C3"/>
    <property type="match status" value="1"/>
</dbReference>
<accession>A0A0D2BFW5</accession>
<dbReference type="Pfam" id="PF01408">
    <property type="entry name" value="GFO_IDH_MocA"/>
    <property type="match status" value="1"/>
</dbReference>
<dbReference type="SUPFAM" id="SSF51735">
    <property type="entry name" value="NAD(P)-binding Rossmann-fold domains"/>
    <property type="match status" value="1"/>
</dbReference>
<evidence type="ECO:0000256" key="2">
    <source>
        <dbReference type="ARBA" id="ARBA00023002"/>
    </source>
</evidence>
<dbReference type="Gene3D" id="3.30.360.10">
    <property type="entry name" value="Dihydrodipicolinate Reductase, domain 2"/>
    <property type="match status" value="1"/>
</dbReference>
<dbReference type="PANTHER" id="PTHR43708:SF5">
    <property type="entry name" value="CONSERVED EXPRESSED OXIDOREDUCTASE (EUROFUNG)-RELATED"/>
    <property type="match status" value="1"/>
</dbReference>
<keyword evidence="2" id="KW-0560">Oxidoreductase</keyword>
<evidence type="ECO:0008006" key="7">
    <source>
        <dbReference type="Google" id="ProtNLM"/>
    </source>
</evidence>
<evidence type="ECO:0000259" key="3">
    <source>
        <dbReference type="Pfam" id="PF01408"/>
    </source>
</evidence>
<dbReference type="InterPro" id="IPR051317">
    <property type="entry name" value="Gfo/Idh/MocA_oxidoreduct"/>
</dbReference>
<organism evidence="5 6">
    <name type="scientific">Exophiala spinifera</name>
    <dbReference type="NCBI Taxonomy" id="91928"/>
    <lineage>
        <taxon>Eukaryota</taxon>
        <taxon>Fungi</taxon>
        <taxon>Dikarya</taxon>
        <taxon>Ascomycota</taxon>
        <taxon>Pezizomycotina</taxon>
        <taxon>Eurotiomycetes</taxon>
        <taxon>Chaetothyriomycetidae</taxon>
        <taxon>Chaetothyriales</taxon>
        <taxon>Herpotrichiellaceae</taxon>
        <taxon>Exophiala</taxon>
    </lineage>
</organism>
<dbReference type="AlphaFoldDB" id="A0A0D2BFW5"/>
<dbReference type="RefSeq" id="XP_016230480.1">
    <property type="nucleotide sequence ID" value="XM_016385536.1"/>
</dbReference>
<dbReference type="InterPro" id="IPR036291">
    <property type="entry name" value="NAD(P)-bd_dom_sf"/>
</dbReference>
<gene>
    <name evidence="5" type="ORF">PV08_11226</name>
</gene>
<dbReference type="STRING" id="91928.A0A0D2BFW5"/>
<evidence type="ECO:0000313" key="6">
    <source>
        <dbReference type="Proteomes" id="UP000053328"/>
    </source>
</evidence>
<dbReference type="OrthoDB" id="6417021at2759"/>